<evidence type="ECO:0000313" key="2">
    <source>
        <dbReference type="EMBL" id="NFN36613.1"/>
    </source>
</evidence>
<dbReference type="EMBL" id="SWOV01000040">
    <property type="protein sequence ID" value="NFF88823.1"/>
    <property type="molecule type" value="Genomic_DNA"/>
</dbReference>
<accession>A0A0L9YCJ9</accession>
<reference evidence="3 4" key="1">
    <citation type="submission" date="2019-04" db="EMBL/GenBank/DDBJ databases">
        <title>Genome sequencing of Clostridium botulinum Groups I-IV and Clostridium butyricum.</title>
        <authorList>
            <person name="Brunt J."/>
            <person name="Van Vliet A.H.M."/>
            <person name="Stringer S.C."/>
            <person name="Carter A.T."/>
            <person name="Peck M.W."/>
        </authorList>
    </citation>
    <scope>NUCLEOTIDE SEQUENCE [LARGE SCALE GENOMIC DNA]</scope>
    <source>
        <strain evidence="1 4">1605</strain>
        <strain evidence="2 3">CB-K-33E</strain>
    </source>
</reference>
<dbReference type="EMBL" id="SWVK01000027">
    <property type="protein sequence ID" value="NFN36613.1"/>
    <property type="molecule type" value="Genomic_DNA"/>
</dbReference>
<comment type="caution">
    <text evidence="1">The sequence shown here is derived from an EMBL/GenBank/DDBJ whole genome shotgun (WGS) entry which is preliminary data.</text>
</comment>
<evidence type="ECO:0000313" key="4">
    <source>
        <dbReference type="Proteomes" id="UP000476820"/>
    </source>
</evidence>
<dbReference type="OrthoDB" id="1661761at2"/>
<dbReference type="Proteomes" id="UP000476820">
    <property type="component" value="Unassembled WGS sequence"/>
</dbReference>
<proteinExistence type="predicted"/>
<evidence type="ECO:0000313" key="3">
    <source>
        <dbReference type="Proteomes" id="UP000473681"/>
    </source>
</evidence>
<organism evidence="1 4">
    <name type="scientific">Clostridium botulinum</name>
    <dbReference type="NCBI Taxonomy" id="1491"/>
    <lineage>
        <taxon>Bacteria</taxon>
        <taxon>Bacillati</taxon>
        <taxon>Bacillota</taxon>
        <taxon>Clostridia</taxon>
        <taxon>Eubacteriales</taxon>
        <taxon>Clostridiaceae</taxon>
        <taxon>Clostridium</taxon>
    </lineage>
</organism>
<gene>
    <name evidence="1" type="ORF">FC774_13255</name>
    <name evidence="2" type="ORF">FDB51_16185</name>
</gene>
<dbReference type="AlphaFoldDB" id="A0A0L9YCJ9"/>
<evidence type="ECO:0000313" key="1">
    <source>
        <dbReference type="EMBL" id="NFF88823.1"/>
    </source>
</evidence>
<dbReference type="Proteomes" id="UP000473681">
    <property type="component" value="Unassembled WGS sequence"/>
</dbReference>
<dbReference type="RefSeq" id="WP_053341609.1">
    <property type="nucleotide sequence ID" value="NZ_LFPA01000073.1"/>
</dbReference>
<protein>
    <submittedName>
        <fullName evidence="1">Normocyte-binding protein</fullName>
    </submittedName>
</protein>
<name>A0A0L9YCJ9_CLOBO</name>
<sequence>MNRIYEKLNEINDLNDRVMLKKILNSVFTSLEQHSEDRFNDLEERVFDEIQYLEEKYNVYSTIIDRKHLDVTNEFLFPVIEEDTEEKIYDVKTIIDNLNDNVSSKMFNIFLKCDYSIFKQFISNNSEITGNIETNKKIHKAYFKVKANTEYKEKINTLYKCFINNNIMWKTVNMPYINKIAQIFLTKCEDQIDEEEEIVKINIDFGDYSKYIKYDMVPLWNIKEIKLKCAGFPVPCIDKVNFEHDISIEKEGTNHGYLVNLDEENMDYVTIKKNCITITSKISASSPWLVYKIVNYKEDNTKKDNYEIMSNYKNVNFSNRFLFNNRYVIKTKSEIAKLINSFEASKYLRFRDLKIEELKFDEDEETYDANDFIIDEIREDNIKKSLVLYFEAKNKEYYLNNDILSFLVSEIQIIYPEYKCEGRLI</sequence>